<keyword evidence="2" id="KW-0808">Transferase</keyword>
<protein>
    <submittedName>
        <fullName evidence="2">Glycosyl transferase</fullName>
    </submittedName>
</protein>
<keyword evidence="1" id="KW-0472">Membrane</keyword>
<gene>
    <name evidence="2" type="ORF">GCM10022222_50780</name>
</gene>
<feature type="transmembrane region" description="Helical" evidence="1">
    <location>
        <begin position="326"/>
        <end position="343"/>
    </location>
</feature>
<evidence type="ECO:0000313" key="2">
    <source>
        <dbReference type="EMBL" id="GAA3560829.1"/>
    </source>
</evidence>
<feature type="transmembrane region" description="Helical" evidence="1">
    <location>
        <begin position="254"/>
        <end position="275"/>
    </location>
</feature>
<organism evidence="2 3">
    <name type="scientific">Amycolatopsis ultiminotia</name>
    <dbReference type="NCBI Taxonomy" id="543629"/>
    <lineage>
        <taxon>Bacteria</taxon>
        <taxon>Bacillati</taxon>
        <taxon>Actinomycetota</taxon>
        <taxon>Actinomycetes</taxon>
        <taxon>Pseudonocardiales</taxon>
        <taxon>Pseudonocardiaceae</taxon>
        <taxon>Amycolatopsis</taxon>
    </lineage>
</organism>
<reference evidence="3" key="1">
    <citation type="journal article" date="2019" name="Int. J. Syst. Evol. Microbiol.">
        <title>The Global Catalogue of Microorganisms (GCM) 10K type strain sequencing project: providing services to taxonomists for standard genome sequencing and annotation.</title>
        <authorList>
            <consortium name="The Broad Institute Genomics Platform"/>
            <consortium name="The Broad Institute Genome Sequencing Center for Infectious Disease"/>
            <person name="Wu L."/>
            <person name="Ma J."/>
        </authorList>
    </citation>
    <scope>NUCLEOTIDE SEQUENCE [LARGE SCALE GENOMIC DNA]</scope>
    <source>
        <strain evidence="3">JCM 16898</strain>
    </source>
</reference>
<accession>A0ABP6X5T6</accession>
<feature type="transmembrane region" description="Helical" evidence="1">
    <location>
        <begin position="439"/>
        <end position="459"/>
    </location>
</feature>
<dbReference type="GO" id="GO:0016740">
    <property type="term" value="F:transferase activity"/>
    <property type="evidence" value="ECO:0007669"/>
    <property type="project" value="UniProtKB-KW"/>
</dbReference>
<feature type="transmembrane region" description="Helical" evidence="1">
    <location>
        <begin position="126"/>
        <end position="147"/>
    </location>
</feature>
<feature type="transmembrane region" description="Helical" evidence="1">
    <location>
        <begin position="225"/>
        <end position="242"/>
    </location>
</feature>
<comment type="caution">
    <text evidence="2">The sequence shown here is derived from an EMBL/GenBank/DDBJ whole genome shotgun (WGS) entry which is preliminary data.</text>
</comment>
<proteinExistence type="predicted"/>
<evidence type="ECO:0000256" key="1">
    <source>
        <dbReference type="SAM" id="Phobius"/>
    </source>
</evidence>
<feature type="transmembrane region" description="Helical" evidence="1">
    <location>
        <begin position="35"/>
        <end position="54"/>
    </location>
</feature>
<keyword evidence="1" id="KW-1133">Transmembrane helix</keyword>
<name>A0ABP6X5T6_9PSEU</name>
<dbReference type="Proteomes" id="UP001500689">
    <property type="component" value="Unassembled WGS sequence"/>
</dbReference>
<feature type="transmembrane region" description="Helical" evidence="1">
    <location>
        <begin position="181"/>
        <end position="198"/>
    </location>
</feature>
<evidence type="ECO:0000313" key="3">
    <source>
        <dbReference type="Proteomes" id="UP001500689"/>
    </source>
</evidence>
<dbReference type="RefSeq" id="WP_425548758.1">
    <property type="nucleotide sequence ID" value="NZ_BAAAZN010000011.1"/>
</dbReference>
<sequence length="612" mass="66375">MSLFRPEARTELIPTVPAAAPPAARPRMRRSWADAGIIAGYLAFAVLLFGGLWVNLGQGYLWNSASDQNLWEWFFSVTAKSVVHLQNPLTSGLQDYPLGVNMMANTAMLGVSVPLTPITLAFGPTATWAIALTGGLAGTAAAWYWVFSRHLVRHRVAAAVGGAFAGFAPPMISHANAHPNFVAWFVLPFLALKVIHLAQGRRPVRNGIWLGVLTAYQVFLGEEPLLIFALGFVLFAIAYCVSRPREVRAMVRPLALGGVIAAVLALVLVAVPLWWQFFGPQSYTALEHGQVGNDAAAFTRFATQSVAGQPEAAAAVSMNRTEENAFFGWPLIVLMVLVTIWLWREVVARSLAISMFLMAWLSLGSDLTVVHEDTGVPGPWRLLANLPLFESLLESRLAMACVPAAGALLAIATDRVFSAAARQPAGLPVAGERRLPLRLIWLGSVAAVLMPIAPTQLLVQDRPATPAFFADGTWRSYVAPGGTVVPVPLPSSGESEPLHWQVDAGLAYPMPEGYFVGPSGPDDKRGRYGSYQRPTSALFDRVRDSGEAQGVSEADRDQAIADLRYWHASVLVLLPRDHADAYRTTVDLLVRKPGQYVDGVWVWDVRPLTAPR</sequence>
<keyword evidence="3" id="KW-1185">Reference proteome</keyword>
<dbReference type="EMBL" id="BAAAZN010000011">
    <property type="protein sequence ID" value="GAA3560829.1"/>
    <property type="molecule type" value="Genomic_DNA"/>
</dbReference>
<keyword evidence="1" id="KW-0812">Transmembrane</keyword>